<dbReference type="AlphaFoldDB" id="A0AAU9DD95"/>
<dbReference type="RefSeq" id="WP_317635721.1">
    <property type="nucleotide sequence ID" value="NZ_AP026802.1"/>
</dbReference>
<protein>
    <recommendedName>
        <fullName evidence="5">SHOCT domain-containing protein</fullName>
    </recommendedName>
</protein>
<evidence type="ECO:0000313" key="3">
    <source>
        <dbReference type="EMBL" id="BDR57780.1"/>
    </source>
</evidence>
<feature type="domain" description="SHOCT" evidence="1">
    <location>
        <begin position="216"/>
        <end position="242"/>
    </location>
</feature>
<accession>A0AAU9DD95</accession>
<dbReference type="Pfam" id="PF14470">
    <property type="entry name" value="bPH_3"/>
    <property type="match status" value="1"/>
</dbReference>
<organism evidence="3 4">
    <name type="scientific">Xylocopilactobacillus apicola</name>
    <dbReference type="NCBI Taxonomy" id="2932184"/>
    <lineage>
        <taxon>Bacteria</taxon>
        <taxon>Bacillati</taxon>
        <taxon>Bacillota</taxon>
        <taxon>Bacilli</taxon>
        <taxon>Lactobacillales</taxon>
        <taxon>Lactobacillaceae</taxon>
        <taxon>Xylocopilactobacillus</taxon>
    </lineage>
</organism>
<evidence type="ECO:0000259" key="1">
    <source>
        <dbReference type="Pfam" id="PF09851"/>
    </source>
</evidence>
<evidence type="ECO:0008006" key="5">
    <source>
        <dbReference type="Google" id="ProtNLM"/>
    </source>
</evidence>
<gene>
    <name evidence="3" type="ORF">XA3_02210</name>
</gene>
<feature type="domain" description="YokE-like PH" evidence="2">
    <location>
        <begin position="105"/>
        <end position="194"/>
    </location>
</feature>
<proteinExistence type="predicted"/>
<evidence type="ECO:0000259" key="2">
    <source>
        <dbReference type="Pfam" id="PF14470"/>
    </source>
</evidence>
<dbReference type="KEGG" id="xap:XA3_02210"/>
<sequence length="245" mass="26942">MSKLCAIDNAEIGMMSGKVQVDGMWVCEDHLKQAGFKNATEALKKIDRFSLEDLQQALARNVNLKEAIDGDKSSRMAEIKAQFEAAKVVDLVGTKKEVKALPEILQPNEVVKYATSGVIKGTVLMVLTDSRILFIDKGLVYGFKSTEIPLNMVNSVSYSTGMLFGKISITNGAITTTIESVGKESAPIMVDRIKTEIANSHQAAIHHDDDQDLISKLRELKSLVDEGILTEEEFTAKKKQLLNLK</sequence>
<evidence type="ECO:0000313" key="4">
    <source>
        <dbReference type="Proteomes" id="UP001321861"/>
    </source>
</evidence>
<reference evidence="3 4" key="1">
    <citation type="journal article" date="2023" name="Microbiol. Spectr.">
        <title>Symbiosis of Carpenter Bees with Uncharacterized Lactic Acid Bacteria Showing NAD Auxotrophy.</title>
        <authorList>
            <person name="Kawasaki S."/>
            <person name="Ozawa K."/>
            <person name="Mori T."/>
            <person name="Yamamoto A."/>
            <person name="Ito M."/>
            <person name="Ohkuma M."/>
            <person name="Sakamoto M."/>
            <person name="Matsutani M."/>
        </authorList>
    </citation>
    <scope>NUCLEOTIDE SEQUENCE [LARGE SCALE GENOMIC DNA]</scope>
    <source>
        <strain evidence="3 4">XA3</strain>
    </source>
</reference>
<dbReference type="Pfam" id="PF09851">
    <property type="entry name" value="SHOCT"/>
    <property type="match status" value="1"/>
</dbReference>
<dbReference type="InterPro" id="IPR018649">
    <property type="entry name" value="SHOCT"/>
</dbReference>
<keyword evidence="4" id="KW-1185">Reference proteome</keyword>
<dbReference type="EMBL" id="AP026802">
    <property type="protein sequence ID" value="BDR57780.1"/>
    <property type="molecule type" value="Genomic_DNA"/>
</dbReference>
<name>A0AAU9DD95_9LACO</name>
<dbReference type="Proteomes" id="UP001321861">
    <property type="component" value="Chromosome"/>
</dbReference>
<dbReference type="InterPro" id="IPR039519">
    <property type="entry name" value="YokE-like_PH"/>
</dbReference>